<sequence length="41" mass="4679">MKIKIAAYKQRRYNDYGGSKNLLCAAYSVKNGNLPLFILKN</sequence>
<proteinExistence type="predicted"/>
<organism evidence="1 2">
    <name type="scientific">Pediococcus acidilactici DSM 20284</name>
    <dbReference type="NCBI Taxonomy" id="862514"/>
    <lineage>
        <taxon>Bacteria</taxon>
        <taxon>Bacillati</taxon>
        <taxon>Bacillota</taxon>
        <taxon>Bacilli</taxon>
        <taxon>Lactobacillales</taxon>
        <taxon>Lactobacillaceae</taxon>
        <taxon>Pediococcus</taxon>
        <taxon>Pediococcus acidilactici group</taxon>
    </lineage>
</organism>
<name>E0NIE2_PEDAC</name>
<dbReference type="EMBL" id="AEEG01000009">
    <property type="protein sequence ID" value="EFL94905.1"/>
    <property type="molecule type" value="Genomic_DNA"/>
</dbReference>
<evidence type="ECO:0000313" key="2">
    <source>
        <dbReference type="Proteomes" id="UP000004470"/>
    </source>
</evidence>
<reference evidence="1" key="1">
    <citation type="submission" date="2010-07" db="EMBL/GenBank/DDBJ databases">
        <authorList>
            <person name="Muzny D."/>
            <person name="Qin X."/>
            <person name="Deng J."/>
            <person name="Jiang H."/>
            <person name="Liu Y."/>
            <person name="Qu J."/>
            <person name="Song X.-Z."/>
            <person name="Zhang L."/>
            <person name="Thornton R."/>
            <person name="Coyle M."/>
            <person name="Francisco L."/>
            <person name="Jackson L."/>
            <person name="Javaid M."/>
            <person name="Korchina V."/>
            <person name="Kovar C."/>
            <person name="Mata R."/>
            <person name="Mathew T."/>
            <person name="Ngo R."/>
            <person name="Nguyen L."/>
            <person name="Nguyen N."/>
            <person name="Okwuonu G."/>
            <person name="Ongeri F."/>
            <person name="Pham C."/>
            <person name="Simmons D."/>
            <person name="Wilczek-Boney K."/>
            <person name="Hale W."/>
            <person name="Jakkamsetti A."/>
            <person name="Pham P."/>
            <person name="Ruth R."/>
            <person name="San Lucas F."/>
            <person name="Warren J."/>
            <person name="Zhang J."/>
            <person name="Zhao Z."/>
            <person name="Zhou C."/>
            <person name="Zhu D."/>
            <person name="Lee S."/>
            <person name="Bess C."/>
            <person name="Blankenburg K."/>
            <person name="Forbes L."/>
            <person name="Fu Q."/>
            <person name="Gubbala S."/>
            <person name="Hirani K."/>
            <person name="Jayaseelan J.C."/>
            <person name="Lara F."/>
            <person name="Munidasa M."/>
            <person name="Palculict T."/>
            <person name="Patil S."/>
            <person name="Pu L.-L."/>
            <person name="Saada N."/>
            <person name="Tang L."/>
            <person name="Weissenberger G."/>
            <person name="Zhu Y."/>
            <person name="Hemphill L."/>
            <person name="Shang Y."/>
            <person name="Youmans B."/>
            <person name="Ayvaz T."/>
            <person name="Ross M."/>
            <person name="Santibanez J."/>
            <person name="Aqrawi P."/>
            <person name="Gross S."/>
            <person name="Joshi V."/>
            <person name="Fowler G."/>
            <person name="Nazareth L."/>
            <person name="Reid J."/>
            <person name="Worley K."/>
            <person name="Petrosino J."/>
            <person name="Highlander S."/>
            <person name="Gibbs R."/>
        </authorList>
    </citation>
    <scope>NUCLEOTIDE SEQUENCE [LARGE SCALE GENOMIC DNA]</scope>
    <source>
        <strain evidence="1">DSM 20284</strain>
    </source>
</reference>
<dbReference type="HOGENOM" id="CLU_3274124_0_0_9"/>
<dbReference type="Proteomes" id="UP000004470">
    <property type="component" value="Unassembled WGS sequence"/>
</dbReference>
<dbReference type="AlphaFoldDB" id="E0NIE2"/>
<comment type="caution">
    <text evidence="1">The sequence shown here is derived from an EMBL/GenBank/DDBJ whole genome shotgun (WGS) entry which is preliminary data.</text>
</comment>
<evidence type="ECO:0000313" key="1">
    <source>
        <dbReference type="EMBL" id="EFL94905.1"/>
    </source>
</evidence>
<keyword evidence="2" id="KW-1185">Reference proteome</keyword>
<protein>
    <submittedName>
        <fullName evidence="1">Uncharacterized protein</fullName>
    </submittedName>
</protein>
<accession>E0NIE2</accession>
<gene>
    <name evidence="1" type="ORF">HMPREF0623_1773</name>
</gene>